<dbReference type="AlphaFoldDB" id="A0A6A4KDV2"/>
<proteinExistence type="predicted"/>
<evidence type="ECO:0000256" key="4">
    <source>
        <dbReference type="ARBA" id="ARBA00023136"/>
    </source>
</evidence>
<dbReference type="Pfam" id="PF07690">
    <property type="entry name" value="MFS_1"/>
    <property type="match status" value="1"/>
</dbReference>
<dbReference type="Gene3D" id="1.20.1250.20">
    <property type="entry name" value="MFS general substrate transporter like domains"/>
    <property type="match status" value="1"/>
</dbReference>
<reference evidence="6" key="1">
    <citation type="journal article" date="2021" name="Mol. Ecol. Resour.">
        <title>Apolygus lucorum genome provides insights into omnivorousness and mesophyll feeding.</title>
        <authorList>
            <person name="Liu Y."/>
            <person name="Liu H."/>
            <person name="Wang H."/>
            <person name="Huang T."/>
            <person name="Liu B."/>
            <person name="Yang B."/>
            <person name="Yin L."/>
            <person name="Li B."/>
            <person name="Zhang Y."/>
            <person name="Zhang S."/>
            <person name="Jiang F."/>
            <person name="Zhang X."/>
            <person name="Ren Y."/>
            <person name="Wang B."/>
            <person name="Wang S."/>
            <person name="Lu Y."/>
            <person name="Wu K."/>
            <person name="Fan W."/>
            <person name="Wang G."/>
        </authorList>
    </citation>
    <scope>NUCLEOTIDE SEQUENCE</scope>
    <source>
        <strain evidence="6">12Hb</strain>
    </source>
</reference>
<evidence type="ECO:0000256" key="3">
    <source>
        <dbReference type="ARBA" id="ARBA00022989"/>
    </source>
</evidence>
<name>A0A6A4KDV2_APOLU</name>
<dbReference type="InterPro" id="IPR036259">
    <property type="entry name" value="MFS_trans_sf"/>
</dbReference>
<evidence type="ECO:0000256" key="1">
    <source>
        <dbReference type="ARBA" id="ARBA00004141"/>
    </source>
</evidence>
<dbReference type="InterPro" id="IPR020846">
    <property type="entry name" value="MFS_dom"/>
</dbReference>
<dbReference type="EMBL" id="WIXP02000005">
    <property type="protein sequence ID" value="KAF6211185.1"/>
    <property type="molecule type" value="Genomic_DNA"/>
</dbReference>
<dbReference type="InterPro" id="IPR049680">
    <property type="entry name" value="FLVCR1-2_SLC49-like"/>
</dbReference>
<dbReference type="InterPro" id="IPR011701">
    <property type="entry name" value="MFS"/>
</dbReference>
<comment type="caution">
    <text evidence="6">The sequence shown here is derived from an EMBL/GenBank/DDBJ whole genome shotgun (WGS) entry which is preliminary data.</text>
</comment>
<accession>A0A6A4KDV2</accession>
<gene>
    <name evidence="6" type="ORF">GE061_014300</name>
</gene>
<dbReference type="PANTHER" id="PTHR10924">
    <property type="entry name" value="MAJOR FACILITATOR SUPERFAMILY PROTEIN-RELATED"/>
    <property type="match status" value="1"/>
</dbReference>
<keyword evidence="4" id="KW-0472">Membrane</keyword>
<organism evidence="6 7">
    <name type="scientific">Apolygus lucorum</name>
    <name type="common">Small green plant bug</name>
    <name type="synonym">Lygocoris lucorum</name>
    <dbReference type="NCBI Taxonomy" id="248454"/>
    <lineage>
        <taxon>Eukaryota</taxon>
        <taxon>Metazoa</taxon>
        <taxon>Ecdysozoa</taxon>
        <taxon>Arthropoda</taxon>
        <taxon>Hexapoda</taxon>
        <taxon>Insecta</taxon>
        <taxon>Pterygota</taxon>
        <taxon>Neoptera</taxon>
        <taxon>Paraneoptera</taxon>
        <taxon>Hemiptera</taxon>
        <taxon>Heteroptera</taxon>
        <taxon>Panheteroptera</taxon>
        <taxon>Cimicomorpha</taxon>
        <taxon>Miridae</taxon>
        <taxon>Mirini</taxon>
        <taxon>Apolygus</taxon>
    </lineage>
</organism>
<dbReference type="GO" id="GO:0097037">
    <property type="term" value="P:heme export"/>
    <property type="evidence" value="ECO:0007669"/>
    <property type="project" value="TreeGrafter"/>
</dbReference>
<feature type="domain" description="Major facilitator superfamily (MFS) profile" evidence="5">
    <location>
        <begin position="54"/>
        <end position="456"/>
    </location>
</feature>
<evidence type="ECO:0000313" key="6">
    <source>
        <dbReference type="EMBL" id="KAF6211185.1"/>
    </source>
</evidence>
<evidence type="ECO:0000259" key="5">
    <source>
        <dbReference type="PROSITE" id="PS50850"/>
    </source>
</evidence>
<dbReference type="GO" id="GO:0015232">
    <property type="term" value="F:heme transmembrane transporter activity"/>
    <property type="evidence" value="ECO:0007669"/>
    <property type="project" value="TreeGrafter"/>
</dbReference>
<dbReference type="Proteomes" id="UP000466442">
    <property type="component" value="Linkage Group LG5"/>
</dbReference>
<keyword evidence="3" id="KW-1133">Transmembrane helix</keyword>
<dbReference type="PROSITE" id="PS50850">
    <property type="entry name" value="MFS"/>
    <property type="match status" value="1"/>
</dbReference>
<dbReference type="OrthoDB" id="422206at2759"/>
<dbReference type="SUPFAM" id="SSF103473">
    <property type="entry name" value="MFS general substrate transporter"/>
    <property type="match status" value="1"/>
</dbReference>
<evidence type="ECO:0000256" key="2">
    <source>
        <dbReference type="ARBA" id="ARBA00022692"/>
    </source>
</evidence>
<keyword evidence="7" id="KW-1185">Reference proteome</keyword>
<comment type="subcellular location">
    <subcellularLocation>
        <location evidence="1">Membrane</location>
        <topology evidence="1">Multi-pass membrane protein</topology>
    </subcellularLocation>
</comment>
<sequence length="475" mass="53199">MAAVKYATTKGAKEEGRRLSLRQVTSLTSLIRPGGEEVEDSTIITKTYKKRWLMLGIFVLVTIGNSLHWLQYAIIAKAVRKFYRVSDTIIDLTGLMYSITFIAFVFPAIFMIEIYGLKWMLIFGDTLMIIGSWMKMASIKPVYFFIGFSGQVLVGISQCFIVNVTSYLAGIWFPPNEVSTACAIGVLGTQVGIAFGFIIPPLMVHDHHDAEQLKMEFCWLYVSFACLPTLTLPLLLFVFRSFPPLPPSLARAGQSTAPENRFHVFVDLMRNTNYNLMVISYSLSVATFYCISVLLDQLIAHHYEDETLSGISGLVLIICGIFGCFLGGWLMDKTHKFKLMAIVMYCLSLIGLGLFWVALLMRWYYVVIASMVIMGFFLVSYVIVAIEFSAEVTYPINETTSTSVLLMFGEVFTVIITLVSAELMTYYRTDTPVICTTGGFLVVGMVVTCCFRDVKLLRHQASIDRISVVPSKTLA</sequence>
<dbReference type="GO" id="GO:0020037">
    <property type="term" value="F:heme binding"/>
    <property type="evidence" value="ECO:0007669"/>
    <property type="project" value="TreeGrafter"/>
</dbReference>
<protein>
    <recommendedName>
        <fullName evidence="5">Major facilitator superfamily (MFS) profile domain-containing protein</fullName>
    </recommendedName>
</protein>
<keyword evidence="2" id="KW-0812">Transmembrane</keyword>
<dbReference type="GO" id="GO:0016020">
    <property type="term" value="C:membrane"/>
    <property type="evidence" value="ECO:0007669"/>
    <property type="project" value="UniProtKB-SubCell"/>
</dbReference>
<evidence type="ECO:0000313" key="7">
    <source>
        <dbReference type="Proteomes" id="UP000466442"/>
    </source>
</evidence>
<dbReference type="PANTHER" id="PTHR10924:SF4">
    <property type="entry name" value="GH15861P"/>
    <property type="match status" value="1"/>
</dbReference>